<gene>
    <name evidence="1" type="ORF">AN640_04875</name>
</gene>
<sequence length="336" mass="35996">MKKKLITGLLLFVITGTITGCGSGSEGEGGTSENIATKKTKENAAINKEKTSLGQIAIITPVASHGWLAGVTYYAEQRAQELGLDYKTYQSTNVNEQANNIQDAIAAGSSAIIMFPQNDEVSIAAQAILDEGIPLIVFDRKIDVDYDSFIAGNNEDMGTQSAKVIGEALNGSGIVAVQNVPSVGSVSTERVDGFRNIMLTEYPDITMVDFTTEGFAKEQGLSAAADLLTANTQLDAIYSLDDESSMGFVQAINEAGRTDVKIISGGGGNQDYFEMIGENGDIDLFTATYSPMMMRDAVDLAVAILTNKLVEKDNILPTIIVDETNYKDYLDENSPY</sequence>
<dbReference type="Proteomes" id="UP000188637">
    <property type="component" value="Unassembled WGS sequence"/>
</dbReference>
<organism evidence="1 2">
    <name type="scientific">Candidatus Epulonipiscium fishelsonii</name>
    <dbReference type="NCBI Taxonomy" id="77094"/>
    <lineage>
        <taxon>Bacteria</taxon>
        <taxon>Bacillati</taxon>
        <taxon>Bacillota</taxon>
        <taxon>Clostridia</taxon>
        <taxon>Lachnospirales</taxon>
        <taxon>Lachnospiraceae</taxon>
        <taxon>Candidatus Epulonipiscium</taxon>
    </lineage>
</organism>
<reference evidence="1" key="1">
    <citation type="submission" date="2016-08" db="EMBL/GenBank/DDBJ databases">
        <authorList>
            <person name="Ngugi D.K."/>
            <person name="Miyake S."/>
            <person name="Stingl U."/>
        </authorList>
    </citation>
    <scope>NUCLEOTIDE SEQUENCE</scope>
    <source>
        <strain evidence="1">SCG-D08WGA-EpuloA1</strain>
    </source>
</reference>
<name>A0ACC8XID8_9FIRM</name>
<keyword evidence="2" id="KW-1185">Reference proteome</keyword>
<accession>A0ACC8XID8</accession>
<dbReference type="EMBL" id="LJHD01000069">
    <property type="protein sequence ID" value="ONI45199.1"/>
    <property type="molecule type" value="Genomic_DNA"/>
</dbReference>
<protein>
    <submittedName>
        <fullName evidence="1">Uncharacterized protein</fullName>
    </submittedName>
</protein>
<evidence type="ECO:0000313" key="2">
    <source>
        <dbReference type="Proteomes" id="UP000188637"/>
    </source>
</evidence>
<evidence type="ECO:0000313" key="1">
    <source>
        <dbReference type="EMBL" id="ONI45199.1"/>
    </source>
</evidence>
<comment type="caution">
    <text evidence="1">The sequence shown here is derived from an EMBL/GenBank/DDBJ whole genome shotgun (WGS) entry which is preliminary data.</text>
</comment>
<proteinExistence type="predicted"/>